<protein>
    <submittedName>
        <fullName evidence="4">DUF2428 domain-containing protein</fullName>
    </submittedName>
</protein>
<feature type="domain" description="DUF3730" evidence="1">
    <location>
        <begin position="354"/>
        <end position="563"/>
    </location>
</feature>
<dbReference type="WBParaSite" id="EVEC_0000864601-mRNA-1">
    <property type="protein sequence ID" value="EVEC_0000864601-mRNA-1"/>
    <property type="gene ID" value="EVEC_0000864601"/>
</dbReference>
<dbReference type="AlphaFoldDB" id="A0A0N4VDG3"/>
<dbReference type="OrthoDB" id="5854820at2759"/>
<gene>
    <name evidence="2" type="ORF">EVEC_LOCUS8130</name>
</gene>
<evidence type="ECO:0000313" key="2">
    <source>
        <dbReference type="EMBL" id="VDD93379.1"/>
    </source>
</evidence>
<dbReference type="InterPro" id="IPR022542">
    <property type="entry name" value="FOCAD/RST1_DUF3730"/>
</dbReference>
<sequence>MASVADVEAELFYPSFVVQAKGFSALLNILLKEKDLKEKSLFLKAAKTVLWKLLRNGCRMSSSWVAEVIPVLISQGIISETEIINECLYAFSNNTENVQPVCFGSIIRLILGDEIFETEKQLLLQYVVKCGKPSQLEAALRTLSSESFVTVDIIPESPWRNHWLLTYSEDENLLATLNLGYSSCVFTLCERLISGSYKCCIELVNNPTFPVHPVFIYSLLTLYASFSEWQKNHSFASALSLKPEGGAEGSLLRILSRLSSLIAKSQSCHSGYSFCGSGEDQGNLGYFEWISNSEQRRRTFIKMWSATCGKCLSSLHVSFAMGFVPFLKDDELDDFLNLLAMFVNLDVHLADSILLSSLQFMKKSDITRKKFLNWLHHLAVSKSTHGSVLKLLLTIASGEELSDRLVALESLRKLWNLSRWSLFDDFSDIIKLDLSKDSPQICTAKFALIRSICLTSDRAEDLLPMLSSMLRSDCPHFANAVKAVSELCRARILDLMPVLQLISPLILRSCGADVLRAYIELLSVSSLVVEEESDCRPDCIRQLWSWTNKAELAEVQSAAWRALACFPADLLEAHSCLDNMQEGTSFQAELISVLSVIEDEQCFGLDFGCFLGKVVSDEVEGLGRSLYITKPSPSKPDGGVFELVVKNFSWEKVKTMCDIAALTFFKVFCSSMSSAGRDVSEISQRLHYLLVKTTIPLDDMWLAIKYILSWKITVEGTYRMLLKESQKKNFERSTCASPWDRIVDIMRHALSVSSSALNNVVIALSFLMTCSEVVVDAAMKVSAGEFLLSCINPNYRSSCALLFRTSLDHSDSLRALSCYATSRLFYSLDSVANRDFGYVCDLVNSANNDHNSHGSWLIDIVSSSCCRKTSVSDPVKLSRLLKNIKLTKSEEYVSCRWERYEVQLVGALIEANSEVVECVSDQVCGKELLEEDVTGLLQKDEMTAQEIQELLRRLRTCRLEFSNRLMAKLTKKLGKWMNGDKEIQLMVLQEATTFQIINEFNVFVSHPKNYNYLPEKCLLRAMVRKLQEGRKTSNTLGSLAILNGLCECKPRSDKRELPPLEWAFLFTIFTASSKTIQALIIRLAVRQKDIKLLCKIIASDVFAENFTFFLEPILAHFELLQALLPWPFVNVVVDKLYETAALGENEDNIWSGIAKIGSQNPHVIKLWFSKIPEITQINVLEHPLYVHFKDVRIPKAYSEKNSFLDIWVKTKSDLYEDSVRSLVSSVRNIDSKMTSYITQKRCDCALKCN</sequence>
<dbReference type="STRING" id="51028.A0A0N4VDG3"/>
<evidence type="ECO:0000313" key="3">
    <source>
        <dbReference type="Proteomes" id="UP000274131"/>
    </source>
</evidence>
<name>A0A0N4VDG3_ENTVE</name>
<evidence type="ECO:0000259" key="1">
    <source>
        <dbReference type="Pfam" id="PF12530"/>
    </source>
</evidence>
<accession>A0A0N4VDG3</accession>
<dbReference type="Pfam" id="PF12530">
    <property type="entry name" value="DUF3730"/>
    <property type="match status" value="1"/>
</dbReference>
<dbReference type="EMBL" id="UXUI01009277">
    <property type="protein sequence ID" value="VDD93379.1"/>
    <property type="molecule type" value="Genomic_DNA"/>
</dbReference>
<keyword evidence="3" id="KW-1185">Reference proteome</keyword>
<reference evidence="2 3" key="2">
    <citation type="submission" date="2018-10" db="EMBL/GenBank/DDBJ databases">
        <authorList>
            <consortium name="Pathogen Informatics"/>
        </authorList>
    </citation>
    <scope>NUCLEOTIDE SEQUENCE [LARGE SCALE GENOMIC DNA]</scope>
</reference>
<proteinExistence type="predicted"/>
<organism evidence="4">
    <name type="scientific">Enterobius vermicularis</name>
    <name type="common">Human pinworm</name>
    <dbReference type="NCBI Taxonomy" id="51028"/>
    <lineage>
        <taxon>Eukaryota</taxon>
        <taxon>Metazoa</taxon>
        <taxon>Ecdysozoa</taxon>
        <taxon>Nematoda</taxon>
        <taxon>Chromadorea</taxon>
        <taxon>Rhabditida</taxon>
        <taxon>Spirurina</taxon>
        <taxon>Oxyuridomorpha</taxon>
        <taxon>Oxyuroidea</taxon>
        <taxon>Oxyuridae</taxon>
        <taxon>Enterobius</taxon>
    </lineage>
</organism>
<dbReference type="Proteomes" id="UP000274131">
    <property type="component" value="Unassembled WGS sequence"/>
</dbReference>
<evidence type="ECO:0000313" key="4">
    <source>
        <dbReference type="WBParaSite" id="EVEC_0000864601-mRNA-1"/>
    </source>
</evidence>
<reference evidence="4" key="1">
    <citation type="submission" date="2017-02" db="UniProtKB">
        <authorList>
            <consortium name="WormBaseParasite"/>
        </authorList>
    </citation>
    <scope>IDENTIFICATION</scope>
</reference>